<accession>A0A0K2T2E6</accession>
<evidence type="ECO:0000313" key="1">
    <source>
        <dbReference type="EMBL" id="CDW19606.1"/>
    </source>
</evidence>
<protein>
    <submittedName>
        <fullName evidence="1">Uncharacterized protein</fullName>
    </submittedName>
</protein>
<dbReference type="AlphaFoldDB" id="A0A0K2T2E6"/>
<reference evidence="1" key="1">
    <citation type="submission" date="2014-05" db="EMBL/GenBank/DDBJ databases">
        <authorList>
            <person name="Chronopoulou M."/>
        </authorList>
    </citation>
    <scope>NUCLEOTIDE SEQUENCE</scope>
    <source>
        <tissue evidence="1">Whole organism</tissue>
    </source>
</reference>
<proteinExistence type="predicted"/>
<feature type="non-terminal residue" evidence="1">
    <location>
        <position position="1"/>
    </location>
</feature>
<organism evidence="1">
    <name type="scientific">Lepeophtheirus salmonis</name>
    <name type="common">Salmon louse</name>
    <name type="synonym">Caligus salmonis</name>
    <dbReference type="NCBI Taxonomy" id="72036"/>
    <lineage>
        <taxon>Eukaryota</taxon>
        <taxon>Metazoa</taxon>
        <taxon>Ecdysozoa</taxon>
        <taxon>Arthropoda</taxon>
        <taxon>Crustacea</taxon>
        <taxon>Multicrustacea</taxon>
        <taxon>Hexanauplia</taxon>
        <taxon>Copepoda</taxon>
        <taxon>Siphonostomatoida</taxon>
        <taxon>Caligidae</taxon>
        <taxon>Lepeophtheirus</taxon>
    </lineage>
</organism>
<sequence>RHERSILSSKLYLILNIVFTNACRLLWTSSPSRSNSIALIKSPSWYFDEERDCT</sequence>
<name>A0A0K2T2E6_LEPSM</name>
<dbReference type="EMBL" id="HACA01002245">
    <property type="protein sequence ID" value="CDW19606.1"/>
    <property type="molecule type" value="Transcribed_RNA"/>
</dbReference>